<proteinExistence type="predicted"/>
<reference evidence="1 2" key="2">
    <citation type="journal article" date="2017" name="Front. Plant Sci.">
        <title>Gene Classification and Mining of Molecular Markers Useful in Red Clover (Trifolium pratense) Breeding.</title>
        <authorList>
            <person name="Istvanek J."/>
            <person name="Dluhosova J."/>
            <person name="Dluhos P."/>
            <person name="Patkova L."/>
            <person name="Nedelnik J."/>
            <person name="Repkova J."/>
        </authorList>
    </citation>
    <scope>NUCLEOTIDE SEQUENCE [LARGE SCALE GENOMIC DNA]</scope>
    <source>
        <strain evidence="2">cv. Tatra</strain>
        <tissue evidence="1">Young leaves</tissue>
    </source>
</reference>
<dbReference type="AlphaFoldDB" id="A0A2K3JMJ8"/>
<sequence>MRLMIFFNRLMTPSTCSTNYSCSTKRHAILIYIASAFPGVADH</sequence>
<comment type="caution">
    <text evidence="1">The sequence shown here is derived from an EMBL/GenBank/DDBJ whole genome shotgun (WGS) entry which is preliminary data.</text>
</comment>
<gene>
    <name evidence="1" type="ORF">L195_g048881</name>
</gene>
<feature type="non-terminal residue" evidence="1">
    <location>
        <position position="43"/>
    </location>
</feature>
<evidence type="ECO:0000313" key="1">
    <source>
        <dbReference type="EMBL" id="PNX55254.1"/>
    </source>
</evidence>
<dbReference type="Proteomes" id="UP000236291">
    <property type="component" value="Unassembled WGS sequence"/>
</dbReference>
<evidence type="ECO:0000313" key="2">
    <source>
        <dbReference type="Proteomes" id="UP000236291"/>
    </source>
</evidence>
<protein>
    <submittedName>
        <fullName evidence="1">Uncharacterized protein</fullName>
    </submittedName>
</protein>
<organism evidence="1 2">
    <name type="scientific">Trifolium pratense</name>
    <name type="common">Red clover</name>
    <dbReference type="NCBI Taxonomy" id="57577"/>
    <lineage>
        <taxon>Eukaryota</taxon>
        <taxon>Viridiplantae</taxon>
        <taxon>Streptophyta</taxon>
        <taxon>Embryophyta</taxon>
        <taxon>Tracheophyta</taxon>
        <taxon>Spermatophyta</taxon>
        <taxon>Magnoliopsida</taxon>
        <taxon>eudicotyledons</taxon>
        <taxon>Gunneridae</taxon>
        <taxon>Pentapetalae</taxon>
        <taxon>rosids</taxon>
        <taxon>fabids</taxon>
        <taxon>Fabales</taxon>
        <taxon>Fabaceae</taxon>
        <taxon>Papilionoideae</taxon>
        <taxon>50 kb inversion clade</taxon>
        <taxon>NPAAA clade</taxon>
        <taxon>Hologalegina</taxon>
        <taxon>IRL clade</taxon>
        <taxon>Trifolieae</taxon>
        <taxon>Trifolium</taxon>
    </lineage>
</organism>
<reference evidence="1 2" key="1">
    <citation type="journal article" date="2014" name="Am. J. Bot.">
        <title>Genome assembly and annotation for red clover (Trifolium pratense; Fabaceae).</title>
        <authorList>
            <person name="Istvanek J."/>
            <person name="Jaros M."/>
            <person name="Krenek A."/>
            <person name="Repkova J."/>
        </authorList>
    </citation>
    <scope>NUCLEOTIDE SEQUENCE [LARGE SCALE GENOMIC DNA]</scope>
    <source>
        <strain evidence="2">cv. Tatra</strain>
        <tissue evidence="1">Young leaves</tissue>
    </source>
</reference>
<name>A0A2K3JMJ8_TRIPR</name>
<dbReference type="EMBL" id="ASHM01070836">
    <property type="protein sequence ID" value="PNX55254.1"/>
    <property type="molecule type" value="Genomic_DNA"/>
</dbReference>
<accession>A0A2K3JMJ8</accession>